<dbReference type="Gene3D" id="1.10.260.40">
    <property type="entry name" value="lambda repressor-like DNA-binding domains"/>
    <property type="match status" value="1"/>
</dbReference>
<gene>
    <name evidence="2" type="ORF">RM609_21190</name>
</gene>
<accession>A0ABU2SS33</accession>
<dbReference type="Pfam" id="PF19054">
    <property type="entry name" value="DUF5753"/>
    <property type="match status" value="1"/>
</dbReference>
<dbReference type="Pfam" id="PF13560">
    <property type="entry name" value="HTH_31"/>
    <property type="match status" value="1"/>
</dbReference>
<dbReference type="InterPro" id="IPR010982">
    <property type="entry name" value="Lambda_DNA-bd_dom_sf"/>
</dbReference>
<organism evidence="2 3">
    <name type="scientific">Streptomyces hesseae</name>
    <dbReference type="NCBI Taxonomy" id="3075519"/>
    <lineage>
        <taxon>Bacteria</taxon>
        <taxon>Bacillati</taxon>
        <taxon>Actinomycetota</taxon>
        <taxon>Actinomycetes</taxon>
        <taxon>Kitasatosporales</taxon>
        <taxon>Streptomycetaceae</taxon>
        <taxon>Streptomyces</taxon>
    </lineage>
</organism>
<sequence>MPVRNSPTARQLRLGAELRKLRERAGMTSTEAGRLLGTNQTQISNIEASRIGVSVDRLRTLARNYSCSDEPLINGLISMIGDRKRGWWEEHRDHLPANLIDLAEIEHYATGVRVSQVINIPGLLQTPEYARAIFREAVPPLLPHEIEYRISHRIKRQAILFRDAPPPYTATIHEAALRMQFGGPAASKAQLDHVINMSELDNVTVLVIPFDGTSFPSAGHGIDYLQGPVPQLDTALIDTAHNGTLIDATAQLERCRLVLDRMEGAALKPDPSRDLIRRIAQGI</sequence>
<dbReference type="PROSITE" id="PS50943">
    <property type="entry name" value="HTH_CROC1"/>
    <property type="match status" value="1"/>
</dbReference>
<evidence type="ECO:0000313" key="2">
    <source>
        <dbReference type="EMBL" id="MDT0451578.1"/>
    </source>
</evidence>
<proteinExistence type="predicted"/>
<dbReference type="RefSeq" id="WP_311613069.1">
    <property type="nucleotide sequence ID" value="NZ_JAVRFI010000014.1"/>
</dbReference>
<protein>
    <submittedName>
        <fullName evidence="2">Helix-turn-helix transcriptional regulator</fullName>
    </submittedName>
</protein>
<name>A0ABU2SS33_9ACTN</name>
<evidence type="ECO:0000259" key="1">
    <source>
        <dbReference type="PROSITE" id="PS50943"/>
    </source>
</evidence>
<comment type="caution">
    <text evidence="2">The sequence shown here is derived from an EMBL/GenBank/DDBJ whole genome shotgun (WGS) entry which is preliminary data.</text>
</comment>
<evidence type="ECO:0000313" key="3">
    <source>
        <dbReference type="Proteomes" id="UP001180531"/>
    </source>
</evidence>
<dbReference type="InterPro" id="IPR001387">
    <property type="entry name" value="Cro/C1-type_HTH"/>
</dbReference>
<dbReference type="SMART" id="SM00530">
    <property type="entry name" value="HTH_XRE"/>
    <property type="match status" value="1"/>
</dbReference>
<dbReference type="EMBL" id="JAVRFI010000014">
    <property type="protein sequence ID" value="MDT0451578.1"/>
    <property type="molecule type" value="Genomic_DNA"/>
</dbReference>
<dbReference type="SUPFAM" id="SSF47413">
    <property type="entry name" value="lambda repressor-like DNA-binding domains"/>
    <property type="match status" value="1"/>
</dbReference>
<keyword evidence="3" id="KW-1185">Reference proteome</keyword>
<dbReference type="Proteomes" id="UP001180531">
    <property type="component" value="Unassembled WGS sequence"/>
</dbReference>
<dbReference type="CDD" id="cd00093">
    <property type="entry name" value="HTH_XRE"/>
    <property type="match status" value="1"/>
</dbReference>
<reference evidence="2" key="1">
    <citation type="submission" date="2024-05" db="EMBL/GenBank/DDBJ databases">
        <title>30 novel species of actinomycetes from the DSMZ collection.</title>
        <authorList>
            <person name="Nouioui I."/>
        </authorList>
    </citation>
    <scope>NUCLEOTIDE SEQUENCE</scope>
    <source>
        <strain evidence="2">DSM 40473</strain>
    </source>
</reference>
<dbReference type="InterPro" id="IPR043917">
    <property type="entry name" value="DUF5753"/>
</dbReference>
<feature type="domain" description="HTH cro/C1-type" evidence="1">
    <location>
        <begin position="18"/>
        <end position="72"/>
    </location>
</feature>